<dbReference type="AlphaFoldDB" id="A0A4V1LPC8"/>
<dbReference type="InterPro" id="IPR016181">
    <property type="entry name" value="Acyl_CoA_acyltransferase"/>
</dbReference>
<dbReference type="SUPFAM" id="SSF55729">
    <property type="entry name" value="Acyl-CoA N-acyltransferases (Nat)"/>
    <property type="match status" value="1"/>
</dbReference>
<dbReference type="PANTHER" id="PTHR43800">
    <property type="entry name" value="PEPTIDYL-LYSINE N-ACETYLTRANSFERASE YJAB"/>
    <property type="match status" value="1"/>
</dbReference>
<dbReference type="PROSITE" id="PS51186">
    <property type="entry name" value="GNAT"/>
    <property type="match status" value="1"/>
</dbReference>
<reference evidence="4 5" key="1">
    <citation type="submission" date="2017-10" db="EMBL/GenBank/DDBJ databases">
        <title>Genomics of the genus Arcobacter.</title>
        <authorList>
            <person name="Perez-Cataluna A."/>
            <person name="Figueras M.J."/>
        </authorList>
    </citation>
    <scope>NUCLEOTIDE SEQUENCE [LARGE SCALE GENOMIC DNA]</scope>
    <source>
        <strain evidence="4 5">CECT 8987</strain>
    </source>
</reference>
<accession>A0A4V1LPC8</accession>
<proteinExistence type="predicted"/>
<keyword evidence="1 4" id="KW-0808">Transferase</keyword>
<dbReference type="Pfam" id="PF13673">
    <property type="entry name" value="Acetyltransf_10"/>
    <property type="match status" value="1"/>
</dbReference>
<evidence type="ECO:0000259" key="3">
    <source>
        <dbReference type="PROSITE" id="PS51186"/>
    </source>
</evidence>
<keyword evidence="2" id="KW-0012">Acyltransferase</keyword>
<dbReference type="GO" id="GO:0016747">
    <property type="term" value="F:acyltransferase activity, transferring groups other than amino-acyl groups"/>
    <property type="evidence" value="ECO:0007669"/>
    <property type="project" value="InterPro"/>
</dbReference>
<evidence type="ECO:0000256" key="1">
    <source>
        <dbReference type="ARBA" id="ARBA00022679"/>
    </source>
</evidence>
<sequence length="142" mass="16459">MITKIEEFEYQKVAEVWEASVRATHTFLSEADIAFFKPKILDEYLYAVDLLAYRDASEEIIGFIGIHEGKIEMLFAHPKHFKQGIGRILTQYVIQNHCVNEVDVNEQNPKALEFYKHMGFKVISRSDTDGLGKPFPLLHMRL</sequence>
<evidence type="ECO:0000313" key="4">
    <source>
        <dbReference type="EMBL" id="RXJ60748.1"/>
    </source>
</evidence>
<evidence type="ECO:0000256" key="2">
    <source>
        <dbReference type="ARBA" id="ARBA00023315"/>
    </source>
</evidence>
<protein>
    <submittedName>
        <fullName evidence="4">GNAT family N-acetyltransferase</fullName>
    </submittedName>
</protein>
<dbReference type="CDD" id="cd04301">
    <property type="entry name" value="NAT_SF"/>
    <property type="match status" value="1"/>
</dbReference>
<dbReference type="RefSeq" id="WP_128994882.1">
    <property type="nucleotide sequence ID" value="NZ_PDKN01000001.1"/>
</dbReference>
<dbReference type="InterPro" id="IPR000182">
    <property type="entry name" value="GNAT_dom"/>
</dbReference>
<dbReference type="Gene3D" id="3.40.630.30">
    <property type="match status" value="1"/>
</dbReference>
<name>A0A4V1LPC8_9BACT</name>
<evidence type="ECO:0000313" key="5">
    <source>
        <dbReference type="Proteomes" id="UP000290657"/>
    </source>
</evidence>
<keyword evidence="5" id="KW-1185">Reference proteome</keyword>
<organism evidence="4 5">
    <name type="scientific">Candidatus Marinarcus aquaticus</name>
    <dbReference type="NCBI Taxonomy" id="2044504"/>
    <lineage>
        <taxon>Bacteria</taxon>
        <taxon>Pseudomonadati</taxon>
        <taxon>Campylobacterota</taxon>
        <taxon>Epsilonproteobacteria</taxon>
        <taxon>Campylobacterales</taxon>
        <taxon>Arcobacteraceae</taxon>
        <taxon>Candidatus Marinarcus</taxon>
    </lineage>
</organism>
<feature type="domain" description="N-acetyltransferase" evidence="3">
    <location>
        <begin position="14"/>
        <end position="142"/>
    </location>
</feature>
<gene>
    <name evidence="4" type="ORF">CRV04_01675</name>
</gene>
<dbReference type="PANTHER" id="PTHR43800:SF1">
    <property type="entry name" value="PEPTIDYL-LYSINE N-ACETYLTRANSFERASE YJAB"/>
    <property type="match status" value="1"/>
</dbReference>
<comment type="caution">
    <text evidence="4">The sequence shown here is derived from an EMBL/GenBank/DDBJ whole genome shotgun (WGS) entry which is preliminary data.</text>
</comment>
<dbReference type="OrthoDB" id="9789605at2"/>
<dbReference type="Proteomes" id="UP000290657">
    <property type="component" value="Unassembled WGS sequence"/>
</dbReference>
<dbReference type="EMBL" id="PDKN01000001">
    <property type="protein sequence ID" value="RXJ60748.1"/>
    <property type="molecule type" value="Genomic_DNA"/>
</dbReference>